<reference evidence="1" key="1">
    <citation type="submission" date="2021-09" db="EMBL/GenBank/DDBJ databases">
        <authorList>
            <consortium name="AG Swart"/>
            <person name="Singh M."/>
            <person name="Singh A."/>
            <person name="Seah K."/>
            <person name="Emmerich C."/>
        </authorList>
    </citation>
    <scope>NUCLEOTIDE SEQUENCE</scope>
    <source>
        <strain evidence="1">ATCC30299</strain>
    </source>
</reference>
<evidence type="ECO:0000313" key="2">
    <source>
        <dbReference type="Proteomes" id="UP001162131"/>
    </source>
</evidence>
<proteinExistence type="predicted"/>
<keyword evidence="2" id="KW-1185">Reference proteome</keyword>
<sequence length="376" mass="43955">MESTAYQYFKALCKYHEFVNNFISETINQESEKDNNYFRCSEHIRELRNKFSSLLEIDQSELLQDDILSCRNPFKLLFNLALNSQWNLLGNLDDFTNEECYWKFKTNLELFSSQKFYEMMTNLELNEEIRSLIRTLAIYFYIRIPSAWILNMDGIFRNKNKPKRIAQSKNSKQCLDFYRSLTSNSIVSDAFSRIDPNVSLDNLFSRVSDCSYYAAFPTELCGLTTIGDIVFVNKSFNLKDPTSWAATLIILLKESAHLMWRYCRGQSSYLMLTPKSSKQTGIEYNSEMGDFVEELIFGEKMVKINFSSAKFLLNRNNWDLSKEEFQMGLKMKYQEGKSKRQPVTKVRKGNSSTIYLGRCGMALYSLESINENLKKI</sequence>
<accession>A0AAU9KFK9</accession>
<evidence type="ECO:0000313" key="1">
    <source>
        <dbReference type="EMBL" id="CAG9332756.1"/>
    </source>
</evidence>
<dbReference type="Proteomes" id="UP001162131">
    <property type="component" value="Unassembled WGS sequence"/>
</dbReference>
<dbReference type="EMBL" id="CAJZBQ010000055">
    <property type="protein sequence ID" value="CAG9332756.1"/>
    <property type="molecule type" value="Genomic_DNA"/>
</dbReference>
<dbReference type="AlphaFoldDB" id="A0AAU9KFK9"/>
<organism evidence="1 2">
    <name type="scientific">Blepharisma stoltei</name>
    <dbReference type="NCBI Taxonomy" id="1481888"/>
    <lineage>
        <taxon>Eukaryota</taxon>
        <taxon>Sar</taxon>
        <taxon>Alveolata</taxon>
        <taxon>Ciliophora</taxon>
        <taxon>Postciliodesmatophora</taxon>
        <taxon>Heterotrichea</taxon>
        <taxon>Heterotrichida</taxon>
        <taxon>Blepharismidae</taxon>
        <taxon>Blepharisma</taxon>
    </lineage>
</organism>
<name>A0AAU9KFK9_9CILI</name>
<comment type="caution">
    <text evidence="1">The sequence shown here is derived from an EMBL/GenBank/DDBJ whole genome shotgun (WGS) entry which is preliminary data.</text>
</comment>
<protein>
    <submittedName>
        <fullName evidence="1">Uncharacterized protein</fullName>
    </submittedName>
</protein>
<gene>
    <name evidence="1" type="ORF">BSTOLATCC_MIC57046</name>
</gene>